<feature type="compositionally biased region" description="Basic and acidic residues" evidence="1">
    <location>
        <begin position="276"/>
        <end position="305"/>
    </location>
</feature>
<proteinExistence type="predicted"/>
<evidence type="ECO:0000313" key="3">
    <source>
        <dbReference type="Proteomes" id="UP001153069"/>
    </source>
</evidence>
<reference evidence="2" key="1">
    <citation type="submission" date="2020-06" db="EMBL/GenBank/DDBJ databases">
        <authorList>
            <consortium name="Plant Systems Biology data submission"/>
        </authorList>
    </citation>
    <scope>NUCLEOTIDE SEQUENCE</scope>
    <source>
        <strain evidence="2">D6</strain>
    </source>
</reference>
<dbReference type="InterPro" id="IPR003903">
    <property type="entry name" value="UIM_dom"/>
</dbReference>
<comment type="caution">
    <text evidence="2">The sequence shown here is derived from an EMBL/GenBank/DDBJ whole genome shotgun (WGS) entry which is preliminary data.</text>
</comment>
<dbReference type="Proteomes" id="UP001153069">
    <property type="component" value="Unassembled WGS sequence"/>
</dbReference>
<dbReference type="AlphaFoldDB" id="A0A9N8EUX9"/>
<dbReference type="OrthoDB" id="47860at2759"/>
<dbReference type="EMBL" id="CAICTM010002282">
    <property type="protein sequence ID" value="CAB9528652.1"/>
    <property type="molecule type" value="Genomic_DNA"/>
</dbReference>
<keyword evidence="3" id="KW-1185">Reference proteome</keyword>
<accession>A0A9N8EUX9</accession>
<protein>
    <submittedName>
        <fullName evidence="2">Uncharacterized protein</fullName>
    </submittedName>
</protein>
<evidence type="ECO:0000256" key="1">
    <source>
        <dbReference type="SAM" id="MobiDB-lite"/>
    </source>
</evidence>
<name>A0A9N8EUX9_9STRA</name>
<organism evidence="2 3">
    <name type="scientific">Seminavis robusta</name>
    <dbReference type="NCBI Taxonomy" id="568900"/>
    <lineage>
        <taxon>Eukaryota</taxon>
        <taxon>Sar</taxon>
        <taxon>Stramenopiles</taxon>
        <taxon>Ochrophyta</taxon>
        <taxon>Bacillariophyta</taxon>
        <taxon>Bacillariophyceae</taxon>
        <taxon>Bacillariophycidae</taxon>
        <taxon>Naviculales</taxon>
        <taxon>Naviculaceae</taxon>
        <taxon>Seminavis</taxon>
    </lineage>
</organism>
<gene>
    <name evidence="2" type="ORF">SEMRO_2284_G321890.1</name>
</gene>
<feature type="region of interest" description="Disordered" evidence="1">
    <location>
        <begin position="222"/>
        <end position="309"/>
    </location>
</feature>
<evidence type="ECO:0000313" key="2">
    <source>
        <dbReference type="EMBL" id="CAB9528652.1"/>
    </source>
</evidence>
<sequence length="314" mass="33873">MFFSKKAPLNNVDPAVCNPIIVNQTNHSIVLFLDRGVLYNKQIIGPGEAVGMTRNQTAGSVMPYRIHAVVGDESSLPTSSQSMRNALSTLVIPTAFIVGTLAAASSAGTLAGPSRALSRAAGGLVVRGMVIDSAALAAGSLSASRASLIADRLIEQYPENYSVKSPLYMPGNRHVVIRGGIEEPLTIKTIKEKEFKRIAIQGELKTPMDTLQEKIEYITPSFLRRSSATEGEDESEKPEAIANQTEQQARGAAPLVVGGKADEAADAAKAAQQEEMQLRKAMAESLRAEEDRKRKDEQYQRRLKESAPIPVVLF</sequence>
<dbReference type="PROSITE" id="PS50330">
    <property type="entry name" value="UIM"/>
    <property type="match status" value="1"/>
</dbReference>